<accession>A0A2A6C409</accession>
<reference evidence="2" key="1">
    <citation type="journal article" date="2008" name="Nat. Genet.">
        <title>The Pristionchus pacificus genome provides a unique perspective on nematode lifestyle and parasitism.</title>
        <authorList>
            <person name="Dieterich C."/>
            <person name="Clifton S.W."/>
            <person name="Schuster L.N."/>
            <person name="Chinwalla A."/>
            <person name="Delehaunty K."/>
            <person name="Dinkelacker I."/>
            <person name="Fulton L."/>
            <person name="Fulton R."/>
            <person name="Godfrey J."/>
            <person name="Minx P."/>
            <person name="Mitreva M."/>
            <person name="Roeseler W."/>
            <person name="Tian H."/>
            <person name="Witte H."/>
            <person name="Yang S.P."/>
            <person name="Wilson R.K."/>
            <person name="Sommer R.J."/>
        </authorList>
    </citation>
    <scope>NUCLEOTIDE SEQUENCE [LARGE SCALE GENOMIC DNA]</scope>
    <source>
        <strain evidence="2">PS312</strain>
    </source>
</reference>
<name>A0A2A6C409_PRIPA</name>
<dbReference type="AlphaFoldDB" id="A0A2A6C409"/>
<reference evidence="1" key="2">
    <citation type="submission" date="2022-06" db="UniProtKB">
        <authorList>
            <consortium name="EnsemblMetazoa"/>
        </authorList>
    </citation>
    <scope>IDENTIFICATION</scope>
    <source>
        <strain evidence="1">PS312</strain>
    </source>
</reference>
<dbReference type="EnsemblMetazoa" id="PPA29900.1">
    <property type="protein sequence ID" value="PPA29900.1"/>
    <property type="gene ID" value="WBGene00202769"/>
</dbReference>
<sequence>MLRRTQISQILSMIFSVLFLMGTAFHLAHSLQCLHNSTVTNAVYNNGMLIRADSSTYDMGVMECSAKLTRCVNFKAMDISFFKTLDVAQDETLFIDLIKGSNGKVLGRACMSEADCAKLNAIEADDCSGKPKFECFCTTDECTGASGGTMTLISSFIMLLYIIFY</sequence>
<protein>
    <submittedName>
        <fullName evidence="1">Uncharacterized protein</fullName>
    </submittedName>
</protein>
<gene>
    <name evidence="1" type="primary">WBGene00202769</name>
</gene>
<dbReference type="Proteomes" id="UP000005239">
    <property type="component" value="Unassembled WGS sequence"/>
</dbReference>
<evidence type="ECO:0000313" key="1">
    <source>
        <dbReference type="EnsemblMetazoa" id="PPA29900.1"/>
    </source>
</evidence>
<keyword evidence="2" id="KW-1185">Reference proteome</keyword>
<organism evidence="1 2">
    <name type="scientific">Pristionchus pacificus</name>
    <name type="common">Parasitic nematode worm</name>
    <dbReference type="NCBI Taxonomy" id="54126"/>
    <lineage>
        <taxon>Eukaryota</taxon>
        <taxon>Metazoa</taxon>
        <taxon>Ecdysozoa</taxon>
        <taxon>Nematoda</taxon>
        <taxon>Chromadorea</taxon>
        <taxon>Rhabditida</taxon>
        <taxon>Rhabditina</taxon>
        <taxon>Diplogasteromorpha</taxon>
        <taxon>Diplogasteroidea</taxon>
        <taxon>Neodiplogasteridae</taxon>
        <taxon>Pristionchus</taxon>
    </lineage>
</organism>
<accession>A0A8R1YNL7</accession>
<evidence type="ECO:0000313" key="2">
    <source>
        <dbReference type="Proteomes" id="UP000005239"/>
    </source>
</evidence>
<proteinExistence type="predicted"/>